<dbReference type="GO" id="GO:0005886">
    <property type="term" value="C:plasma membrane"/>
    <property type="evidence" value="ECO:0007669"/>
    <property type="project" value="UniProtKB-SubCell"/>
</dbReference>
<evidence type="ECO:0000313" key="10">
    <source>
        <dbReference type="Proteomes" id="UP000051576"/>
    </source>
</evidence>
<protein>
    <submittedName>
        <fullName evidence="9">ABC transporter permease</fullName>
    </submittedName>
</protein>
<feature type="domain" description="ABC transmembrane type-1" evidence="8">
    <location>
        <begin position="67"/>
        <end position="247"/>
    </location>
</feature>
<dbReference type="CDD" id="cd06261">
    <property type="entry name" value="TM_PBP2"/>
    <property type="match status" value="1"/>
</dbReference>
<reference evidence="9 10" key="1">
    <citation type="journal article" date="2015" name="Genome Announc.">
        <title>Expanding the biotechnology potential of lactobacilli through comparative genomics of 213 strains and associated genera.</title>
        <authorList>
            <person name="Sun Z."/>
            <person name="Harris H.M."/>
            <person name="McCann A."/>
            <person name="Guo C."/>
            <person name="Argimon S."/>
            <person name="Zhang W."/>
            <person name="Yang X."/>
            <person name="Jeffery I.B."/>
            <person name="Cooney J.C."/>
            <person name="Kagawa T.F."/>
            <person name="Liu W."/>
            <person name="Song Y."/>
            <person name="Salvetti E."/>
            <person name="Wrobel A."/>
            <person name="Rasinkangas P."/>
            <person name="Parkhill J."/>
            <person name="Rea M.C."/>
            <person name="O'Sullivan O."/>
            <person name="Ritari J."/>
            <person name="Douillard F.P."/>
            <person name="Paul Ross R."/>
            <person name="Yang R."/>
            <person name="Briner A.E."/>
            <person name="Felis G.E."/>
            <person name="de Vos W.M."/>
            <person name="Barrangou R."/>
            <person name="Klaenhammer T.R."/>
            <person name="Caufield P.W."/>
            <person name="Cui Y."/>
            <person name="Zhang H."/>
            <person name="O'Toole P.W."/>
        </authorList>
    </citation>
    <scope>NUCLEOTIDE SEQUENCE [LARGE SCALE GENOMIC DNA]</scope>
    <source>
        <strain evidence="9 10">DSM 20605</strain>
    </source>
</reference>
<dbReference type="RefSeq" id="WP_010580927.1">
    <property type="nucleotide sequence ID" value="NZ_AHYZ01000135.1"/>
</dbReference>
<keyword evidence="4 7" id="KW-0812">Transmembrane</keyword>
<dbReference type="eggNOG" id="COG0600">
    <property type="taxonomic scope" value="Bacteria"/>
</dbReference>
<evidence type="ECO:0000256" key="4">
    <source>
        <dbReference type="ARBA" id="ARBA00022692"/>
    </source>
</evidence>
<dbReference type="STRING" id="1133569.FD21_GL000863"/>
<feature type="transmembrane region" description="Helical" evidence="7">
    <location>
        <begin position="196"/>
        <end position="216"/>
    </location>
</feature>
<keyword evidence="3" id="KW-1003">Cell membrane</keyword>
<evidence type="ECO:0000313" key="9">
    <source>
        <dbReference type="EMBL" id="KRM88723.1"/>
    </source>
</evidence>
<comment type="subcellular location">
    <subcellularLocation>
        <location evidence="1 7">Cell membrane</location>
        <topology evidence="1 7">Multi-pass membrane protein</topology>
    </subcellularLocation>
</comment>
<dbReference type="PANTHER" id="PTHR30151">
    <property type="entry name" value="ALKANE SULFONATE ABC TRANSPORTER-RELATED, MEMBRANE SUBUNIT"/>
    <property type="match status" value="1"/>
</dbReference>
<dbReference type="PATRIC" id="fig|1133569.4.peg.951"/>
<feature type="transmembrane region" description="Helical" evidence="7">
    <location>
        <begin position="173"/>
        <end position="190"/>
    </location>
</feature>
<evidence type="ECO:0000256" key="5">
    <source>
        <dbReference type="ARBA" id="ARBA00022989"/>
    </source>
</evidence>
<evidence type="ECO:0000256" key="2">
    <source>
        <dbReference type="ARBA" id="ARBA00022448"/>
    </source>
</evidence>
<dbReference type="OrthoDB" id="9804353at2"/>
<comment type="similarity">
    <text evidence="7">Belongs to the binding-protein-dependent transport system permease family.</text>
</comment>
<evidence type="ECO:0000256" key="3">
    <source>
        <dbReference type="ARBA" id="ARBA00022475"/>
    </source>
</evidence>
<name>A0A0R2CLN9_9LACO</name>
<evidence type="ECO:0000259" key="8">
    <source>
        <dbReference type="PROSITE" id="PS50928"/>
    </source>
</evidence>
<dbReference type="SUPFAM" id="SSF161098">
    <property type="entry name" value="MetI-like"/>
    <property type="match status" value="1"/>
</dbReference>
<keyword evidence="10" id="KW-1185">Reference proteome</keyword>
<feature type="transmembrane region" description="Helical" evidence="7">
    <location>
        <begin position="228"/>
        <end position="247"/>
    </location>
</feature>
<keyword evidence="6 7" id="KW-0472">Membrane</keyword>
<evidence type="ECO:0000256" key="6">
    <source>
        <dbReference type="ARBA" id="ARBA00023136"/>
    </source>
</evidence>
<accession>A0A0R2CLN9</accession>
<dbReference type="PROSITE" id="PS50928">
    <property type="entry name" value="ABC_TM1"/>
    <property type="match status" value="1"/>
</dbReference>
<feature type="transmembrane region" description="Helical" evidence="7">
    <location>
        <begin position="71"/>
        <end position="91"/>
    </location>
</feature>
<organism evidence="9 10">
    <name type="scientific">Liquorilactobacillus vini DSM 20605</name>
    <dbReference type="NCBI Taxonomy" id="1133569"/>
    <lineage>
        <taxon>Bacteria</taxon>
        <taxon>Bacillati</taxon>
        <taxon>Bacillota</taxon>
        <taxon>Bacilli</taxon>
        <taxon>Lactobacillales</taxon>
        <taxon>Lactobacillaceae</taxon>
        <taxon>Liquorilactobacillus</taxon>
    </lineage>
</organism>
<keyword evidence="2 7" id="KW-0813">Transport</keyword>
<gene>
    <name evidence="9" type="ORF">FD21_GL000863</name>
</gene>
<dbReference type="InterPro" id="IPR000515">
    <property type="entry name" value="MetI-like"/>
</dbReference>
<feature type="transmembrane region" description="Helical" evidence="7">
    <location>
        <begin position="111"/>
        <end position="127"/>
    </location>
</feature>
<dbReference type="GO" id="GO:0042918">
    <property type="term" value="P:alkanesulfonate transmembrane transport"/>
    <property type="evidence" value="ECO:0007669"/>
    <property type="project" value="UniProtKB-ARBA"/>
</dbReference>
<keyword evidence="5 7" id="KW-1133">Transmembrane helix</keyword>
<comment type="caution">
    <text evidence="9">The sequence shown here is derived from an EMBL/GenBank/DDBJ whole genome shotgun (WGS) entry which is preliminary data.</text>
</comment>
<dbReference type="Pfam" id="PF00528">
    <property type="entry name" value="BPD_transp_1"/>
    <property type="match status" value="1"/>
</dbReference>
<proteinExistence type="inferred from homology"/>
<dbReference type="Gene3D" id="1.10.3720.10">
    <property type="entry name" value="MetI-like"/>
    <property type="match status" value="1"/>
</dbReference>
<dbReference type="AlphaFoldDB" id="A0A0R2CLN9"/>
<evidence type="ECO:0000256" key="7">
    <source>
        <dbReference type="RuleBase" id="RU363032"/>
    </source>
</evidence>
<feature type="transmembrane region" description="Helical" evidence="7">
    <location>
        <begin position="133"/>
        <end position="152"/>
    </location>
</feature>
<feature type="transmembrane region" description="Helical" evidence="7">
    <location>
        <begin position="12"/>
        <end position="39"/>
    </location>
</feature>
<dbReference type="FunFam" id="1.10.3720.10:FF:000003">
    <property type="entry name" value="Aliphatic sulfonate ABC transporter permease"/>
    <property type="match status" value="1"/>
</dbReference>
<evidence type="ECO:0000256" key="1">
    <source>
        <dbReference type="ARBA" id="ARBA00004651"/>
    </source>
</evidence>
<dbReference type="Proteomes" id="UP000051576">
    <property type="component" value="Unassembled WGS sequence"/>
</dbReference>
<dbReference type="InterPro" id="IPR035906">
    <property type="entry name" value="MetI-like_sf"/>
</dbReference>
<sequence length="259" mass="28367">MSDASVLNKKKFSLQGIIPWIIPLAIILFWQLVVSIGWVSSSVLPSPLEVLKDGIDLTIKGELPQNMSISLYRATVGFVIGGGIGFVLGFINGLSKVARLTFDSTVQMLRNIPHLALIPLVILLMGIGEPAKIFLVAIGCMFPMYINTYHGITSVDHKIIEMGKAYGLNRSAMIRKIIFPAALPTILMGVRYALGVMWTTLIVAETISASSGIGYMSTNAEQFMDMKTIVLCILIYALLGKLSDFIAKNLEIIFLDWRG</sequence>
<dbReference type="PANTHER" id="PTHR30151:SF38">
    <property type="entry name" value="ALIPHATIC SULFONATES TRANSPORT PERMEASE PROTEIN SSUC-RELATED"/>
    <property type="match status" value="1"/>
</dbReference>
<dbReference type="EMBL" id="AYYX01000023">
    <property type="protein sequence ID" value="KRM88723.1"/>
    <property type="molecule type" value="Genomic_DNA"/>
</dbReference>